<feature type="domain" description="HTH IS21-type" evidence="1">
    <location>
        <begin position="267"/>
        <end position="330"/>
    </location>
</feature>
<dbReference type="InterPro" id="IPR017894">
    <property type="entry name" value="HTH_IS21_transposase_type"/>
</dbReference>
<gene>
    <name evidence="2" type="ORF">KZ829_39410</name>
</gene>
<sequence length="501" mass="55488">METVFPQLSSLVIEQVIDLGATVGVVARTPAAAAACPDCGQLSDRVHAYHQRRLADLPVGGRAVVVHLRVRRMVCAALSCSRRTFREQVPAVTQPWARRTRQLTALVADLAVVTAGRAGAAVLARVGAQVSRSTVLRVLMAQPIPDRAVPAVLSVDDFALRRGRRYATLLIDAVTHRRVDVLPDRKADTLARWLRDHLGVQVVCRDGSAAYAEAIRTGAPQAVQVSDRWHLWANLAKAVEKTAIAHSGCWRDGPVRPDQPLDERTRDRHRAVHTLLDQGYGLLECARRLGWALNTVKRYARATSAEELNRPPRYRETLVDPFRDHLRRRRAEEPGVAVTKLLAEIRELGYTGSANLLVRYLNQGRADALRTPPSPRRLVSWLMSRHADLPTAHQQQLADLLASCAHLSVLAERVQQFADLLTGRRGEDLDAWMTCADADDLPALHGFVHGLRRDLPAVVAGLTLPYSNGPIEGANTKVKFLKRQMYGRAGFDLLRHRILLA</sequence>
<dbReference type="InterPro" id="IPR047951">
    <property type="entry name" value="Transpos_ISL3"/>
</dbReference>
<comment type="caution">
    <text evidence="2">The sequence shown here is derived from an EMBL/GenBank/DDBJ whole genome shotgun (WGS) entry which is preliminary data.</text>
</comment>
<dbReference type="InterPro" id="IPR002560">
    <property type="entry name" value="Transposase_DDE"/>
</dbReference>
<dbReference type="PANTHER" id="PTHR33498">
    <property type="entry name" value="TRANSPOSASE FOR INSERTION SEQUENCE ELEMENT IS1557"/>
    <property type="match status" value="1"/>
</dbReference>
<dbReference type="NCBIfam" id="NF033550">
    <property type="entry name" value="transpos_ISL3"/>
    <property type="match status" value="1"/>
</dbReference>
<dbReference type="Proteomes" id="UP001519863">
    <property type="component" value="Unassembled WGS sequence"/>
</dbReference>
<dbReference type="InterPro" id="IPR029261">
    <property type="entry name" value="Transposase_Znf"/>
</dbReference>
<dbReference type="Pfam" id="PF14690">
    <property type="entry name" value="Zn_ribbon_ISL3"/>
    <property type="match status" value="1"/>
</dbReference>
<evidence type="ECO:0000313" key="2">
    <source>
        <dbReference type="EMBL" id="MBW6439812.1"/>
    </source>
</evidence>
<evidence type="ECO:0000313" key="3">
    <source>
        <dbReference type="Proteomes" id="UP001519863"/>
    </source>
</evidence>
<dbReference type="PANTHER" id="PTHR33498:SF1">
    <property type="entry name" value="TRANSPOSASE FOR INSERTION SEQUENCE ELEMENT IS1557"/>
    <property type="match status" value="1"/>
</dbReference>
<accession>A0ABS7BFZ2</accession>
<dbReference type="Pfam" id="PF01610">
    <property type="entry name" value="DDE_Tnp_ISL3"/>
    <property type="match status" value="2"/>
</dbReference>
<dbReference type="EMBL" id="JAHXZI010000031">
    <property type="protein sequence ID" value="MBW6439812.1"/>
    <property type="molecule type" value="Genomic_DNA"/>
</dbReference>
<reference evidence="2 3" key="1">
    <citation type="journal article" date="2013" name="Antonie Van Leeuwenhoek">
        <title>Actinoplanes hulinensis sp. nov., a novel actinomycete isolated from soybean root (Glycine max (L.) Merr).</title>
        <authorList>
            <person name="Shen Y."/>
            <person name="Liu C."/>
            <person name="Wang X."/>
            <person name="Zhao J."/>
            <person name="Jia F."/>
            <person name="Zhang Y."/>
            <person name="Wang L."/>
            <person name="Yang D."/>
            <person name="Xiang W."/>
        </authorList>
    </citation>
    <scope>NUCLEOTIDE SEQUENCE [LARGE SCALE GENOMIC DNA]</scope>
    <source>
        <strain evidence="2 3">NEAU-M9</strain>
    </source>
</reference>
<evidence type="ECO:0000259" key="1">
    <source>
        <dbReference type="PROSITE" id="PS50531"/>
    </source>
</evidence>
<protein>
    <submittedName>
        <fullName evidence="2">ISL3 family transposase</fullName>
    </submittedName>
</protein>
<organism evidence="2 3">
    <name type="scientific">Actinoplanes hulinensis</name>
    <dbReference type="NCBI Taxonomy" id="1144547"/>
    <lineage>
        <taxon>Bacteria</taxon>
        <taxon>Bacillati</taxon>
        <taxon>Actinomycetota</taxon>
        <taxon>Actinomycetes</taxon>
        <taxon>Micromonosporales</taxon>
        <taxon>Micromonosporaceae</taxon>
        <taxon>Actinoplanes</taxon>
    </lineage>
</organism>
<name>A0ABS7BFZ2_9ACTN</name>
<proteinExistence type="predicted"/>
<keyword evidence="3" id="KW-1185">Reference proteome</keyword>
<dbReference type="PROSITE" id="PS50531">
    <property type="entry name" value="HTH_IS21"/>
    <property type="match status" value="1"/>
</dbReference>